<evidence type="ECO:0008006" key="7">
    <source>
        <dbReference type="Google" id="ProtNLM"/>
    </source>
</evidence>
<dbReference type="Pfam" id="PF00067">
    <property type="entry name" value="p450"/>
    <property type="match status" value="1"/>
</dbReference>
<keyword evidence="3" id="KW-0503">Monooxygenase</keyword>
<dbReference type="EMBL" id="VIBQ01000009">
    <property type="protein sequence ID" value="KAB8337257.1"/>
    <property type="molecule type" value="Genomic_DNA"/>
</dbReference>
<feature type="transmembrane region" description="Helical" evidence="4">
    <location>
        <begin position="12"/>
        <end position="33"/>
    </location>
</feature>
<dbReference type="PRINTS" id="PR00463">
    <property type="entry name" value="EP450I"/>
</dbReference>
<feature type="binding site" description="axial binding residue" evidence="2">
    <location>
        <position position="463"/>
    </location>
    <ligand>
        <name>heme</name>
        <dbReference type="ChEBI" id="CHEBI:30413"/>
    </ligand>
    <ligandPart>
        <name>Fe</name>
        <dbReference type="ChEBI" id="CHEBI:18248"/>
    </ligandPart>
</feature>
<dbReference type="CDD" id="cd11060">
    <property type="entry name" value="CYP57A1-like"/>
    <property type="match status" value="1"/>
</dbReference>
<keyword evidence="4" id="KW-0812">Transmembrane</keyword>
<dbReference type="InterPro" id="IPR036396">
    <property type="entry name" value="Cyt_P450_sf"/>
</dbReference>
<gene>
    <name evidence="5" type="ORF">FH972_021559</name>
</gene>
<dbReference type="AlphaFoldDB" id="A0A5N6KRU5"/>
<evidence type="ECO:0000256" key="4">
    <source>
        <dbReference type="SAM" id="Phobius"/>
    </source>
</evidence>
<dbReference type="GO" id="GO:0016705">
    <property type="term" value="F:oxidoreductase activity, acting on paired donors, with incorporation or reduction of molecular oxygen"/>
    <property type="evidence" value="ECO:0007669"/>
    <property type="project" value="InterPro"/>
</dbReference>
<name>A0A5N6KRU5_9ROSI</name>
<dbReference type="Proteomes" id="UP000327013">
    <property type="component" value="Unassembled WGS sequence"/>
</dbReference>
<keyword evidence="2 3" id="KW-0349">Heme</keyword>
<dbReference type="PANTHER" id="PTHR24305">
    <property type="entry name" value="CYTOCHROME P450"/>
    <property type="match status" value="1"/>
</dbReference>
<accession>A0A5N6KRU5</accession>
<keyword evidence="2 3" id="KW-0408">Iron</keyword>
<comment type="caution">
    <text evidence="5">The sequence shown here is derived from an EMBL/GenBank/DDBJ whole genome shotgun (WGS) entry which is preliminary data.</text>
</comment>
<proteinExistence type="inferred from homology"/>
<comment type="similarity">
    <text evidence="3">Belongs to the cytochrome P450 family.</text>
</comment>
<dbReference type="InterPro" id="IPR050121">
    <property type="entry name" value="Cytochrome_P450_monoxygenase"/>
</dbReference>
<keyword evidence="6" id="KW-1185">Reference proteome</keyword>
<dbReference type="PANTHER" id="PTHR24305:SF229">
    <property type="entry name" value="P450, PUTATIVE (EUROFUNG)-RELATED"/>
    <property type="match status" value="1"/>
</dbReference>
<dbReference type="GO" id="GO:0004497">
    <property type="term" value="F:monooxygenase activity"/>
    <property type="evidence" value="ECO:0007669"/>
    <property type="project" value="UniProtKB-KW"/>
</dbReference>
<dbReference type="PRINTS" id="PR00385">
    <property type="entry name" value="P450"/>
</dbReference>
<sequence>MPSLQWLPGFHLVGSLEVLLVGFALYYACWMIYAHFFHPLAKIPGPFWASFSSLWYFDIVLKETSDAHQMPLHEKYGPIVRIAPNDLSVSDPEAIGVIYNAKKPFAKSGFYDSFVSHINPNRRDLFTERNDKNAADLRRTYAHLYTQSAVLNYEPRIDYIVELCSNVIAKVAESGETIDMTRTFRQYSFDVLGEIFYGKKGGFNNLHDDKDYNNWMAMIRTTASINASTNWLPKFMRLPFLMSGLVRSDVRTAVKGHFQVIADAKSAVRQRQDDIKAGRDVPTHDMLTKLLAIMDDKSNKLDFSILDVDTHVWGIIWAGAETTATTLTSIFYHLLKHSDCLEKLLREIDDAFATGNLTEPIHYMQAVKLPYLNACVKEAMRIHPGLGMTLPRSVPEGGTTIAGRFIPAGTIVGVNAIVVQRDKSVFGQDADDFVPERWIQCGEKAAARMERTMMVFGTGQRICLGKQISYTEMFKLLPTILRKYDFELLSPEWNPHRSWFADPSEVLVRVKNRA</sequence>
<evidence type="ECO:0000256" key="1">
    <source>
        <dbReference type="ARBA" id="ARBA00001971"/>
    </source>
</evidence>
<keyword evidence="4" id="KW-0472">Membrane</keyword>
<dbReference type="InterPro" id="IPR001128">
    <property type="entry name" value="Cyt_P450"/>
</dbReference>
<dbReference type="InterPro" id="IPR017972">
    <property type="entry name" value="Cyt_P450_CS"/>
</dbReference>
<keyword evidence="4" id="KW-1133">Transmembrane helix</keyword>
<dbReference type="Gene3D" id="1.10.630.10">
    <property type="entry name" value="Cytochrome P450"/>
    <property type="match status" value="1"/>
</dbReference>
<reference evidence="5 6" key="1">
    <citation type="submission" date="2019-06" db="EMBL/GenBank/DDBJ databases">
        <title>A chromosomal-level reference genome of Carpinus fangiana (Coryloideae, Betulaceae).</title>
        <authorList>
            <person name="Yang X."/>
            <person name="Wang Z."/>
            <person name="Zhang L."/>
            <person name="Hao G."/>
            <person name="Liu J."/>
            <person name="Yang Y."/>
        </authorList>
    </citation>
    <scope>NUCLEOTIDE SEQUENCE [LARGE SCALE GENOMIC DNA]</scope>
    <source>
        <strain evidence="5">Cfa_2016G</strain>
        <tissue evidence="5">Leaf</tissue>
    </source>
</reference>
<comment type="cofactor">
    <cofactor evidence="1 2">
        <name>heme</name>
        <dbReference type="ChEBI" id="CHEBI:30413"/>
    </cofactor>
</comment>
<keyword evidence="3" id="KW-0560">Oxidoreductase</keyword>
<dbReference type="SUPFAM" id="SSF48264">
    <property type="entry name" value="Cytochrome P450"/>
    <property type="match status" value="1"/>
</dbReference>
<dbReference type="GO" id="GO:0020037">
    <property type="term" value="F:heme binding"/>
    <property type="evidence" value="ECO:0007669"/>
    <property type="project" value="InterPro"/>
</dbReference>
<dbReference type="OrthoDB" id="534811at2759"/>
<dbReference type="InterPro" id="IPR002401">
    <property type="entry name" value="Cyt_P450_E_grp-I"/>
</dbReference>
<dbReference type="GO" id="GO:0005506">
    <property type="term" value="F:iron ion binding"/>
    <property type="evidence" value="ECO:0007669"/>
    <property type="project" value="InterPro"/>
</dbReference>
<keyword evidence="2 3" id="KW-0479">Metal-binding</keyword>
<evidence type="ECO:0000313" key="6">
    <source>
        <dbReference type="Proteomes" id="UP000327013"/>
    </source>
</evidence>
<evidence type="ECO:0000256" key="2">
    <source>
        <dbReference type="PIRSR" id="PIRSR602401-1"/>
    </source>
</evidence>
<dbReference type="PROSITE" id="PS00086">
    <property type="entry name" value="CYTOCHROME_P450"/>
    <property type="match status" value="1"/>
</dbReference>
<evidence type="ECO:0000313" key="5">
    <source>
        <dbReference type="EMBL" id="KAB8337257.1"/>
    </source>
</evidence>
<protein>
    <recommendedName>
        <fullName evidence="7">Cytochrome P450</fullName>
    </recommendedName>
</protein>
<organism evidence="5 6">
    <name type="scientific">Carpinus fangiana</name>
    <dbReference type="NCBI Taxonomy" id="176857"/>
    <lineage>
        <taxon>Eukaryota</taxon>
        <taxon>Viridiplantae</taxon>
        <taxon>Streptophyta</taxon>
        <taxon>Embryophyta</taxon>
        <taxon>Tracheophyta</taxon>
        <taxon>Spermatophyta</taxon>
        <taxon>Magnoliopsida</taxon>
        <taxon>eudicotyledons</taxon>
        <taxon>Gunneridae</taxon>
        <taxon>Pentapetalae</taxon>
        <taxon>rosids</taxon>
        <taxon>fabids</taxon>
        <taxon>Fagales</taxon>
        <taxon>Betulaceae</taxon>
        <taxon>Carpinus</taxon>
    </lineage>
</organism>
<evidence type="ECO:0000256" key="3">
    <source>
        <dbReference type="RuleBase" id="RU000461"/>
    </source>
</evidence>